<comment type="pathway">
    <text evidence="1">Lipid metabolism.</text>
</comment>
<evidence type="ECO:0000256" key="5">
    <source>
        <dbReference type="ARBA" id="ARBA00023315"/>
    </source>
</evidence>
<dbReference type="STRING" id="322095.HMPREF3185_00490"/>
<gene>
    <name evidence="6" type="ORF">HMPREF3185_00490</name>
</gene>
<dbReference type="PANTHER" id="PTHR37323:SF1">
    <property type="entry name" value="L-ORNITHINE N(ALPHA)-ACYLTRANSFERASE"/>
    <property type="match status" value="1"/>
</dbReference>
<dbReference type="Proteomes" id="UP000070224">
    <property type="component" value="Unassembled WGS sequence"/>
</dbReference>
<dbReference type="GO" id="GO:0006629">
    <property type="term" value="P:lipid metabolic process"/>
    <property type="evidence" value="ECO:0007669"/>
    <property type="project" value="UniProtKB-KW"/>
</dbReference>
<proteinExistence type="predicted"/>
<reference evidence="7" key="1">
    <citation type="submission" date="2016-01" db="EMBL/GenBank/DDBJ databases">
        <authorList>
            <person name="Mitreva M."/>
            <person name="Pepin K.H."/>
            <person name="Mihindukulasuriya K.A."/>
            <person name="Fulton R."/>
            <person name="Fronick C."/>
            <person name="O'Laughlin M."/>
            <person name="Miner T."/>
            <person name="Herter B."/>
            <person name="Rosa B.A."/>
            <person name="Cordes M."/>
            <person name="Tomlinson C."/>
            <person name="Wollam A."/>
            <person name="Palsikar V.B."/>
            <person name="Mardis E.R."/>
            <person name="Wilson R.K."/>
        </authorList>
    </citation>
    <scope>NUCLEOTIDE SEQUENCE [LARGE SCALE GENOMIC DNA]</scope>
    <source>
        <strain evidence="7">KA00683</strain>
    </source>
</reference>
<evidence type="ECO:0000256" key="4">
    <source>
        <dbReference type="ARBA" id="ARBA00023098"/>
    </source>
</evidence>
<dbReference type="OrthoDB" id="1113830at2"/>
<comment type="caution">
    <text evidence="6">The sequence shown here is derived from an EMBL/GenBank/DDBJ whole genome shotgun (WGS) entry which is preliminary data.</text>
</comment>
<dbReference type="PATRIC" id="fig|322095.3.peg.481"/>
<evidence type="ECO:0000256" key="3">
    <source>
        <dbReference type="ARBA" id="ARBA00022679"/>
    </source>
</evidence>
<evidence type="ECO:0000313" key="7">
    <source>
        <dbReference type="Proteomes" id="UP000070224"/>
    </source>
</evidence>
<dbReference type="EMBL" id="LSDK01000035">
    <property type="protein sequence ID" value="KXB77608.1"/>
    <property type="molecule type" value="Genomic_DNA"/>
</dbReference>
<dbReference type="GO" id="GO:0016746">
    <property type="term" value="F:acyltransferase activity"/>
    <property type="evidence" value="ECO:0007669"/>
    <property type="project" value="UniProtKB-KW"/>
</dbReference>
<name>A0A134BCD3_9PORP</name>
<protein>
    <submittedName>
        <fullName evidence="6">Hemolysin</fullName>
    </submittedName>
</protein>
<dbReference type="InterPro" id="IPR052351">
    <property type="entry name" value="Ornithine_N-alpha-AT"/>
</dbReference>
<keyword evidence="4" id="KW-0443">Lipid metabolism</keyword>
<sequence length="332" mass="37774">MFTTPIIAPVSADLIRQELTPDKLLRATNKGGNEIYVFHASTAPETMREIGRLREEAFRFYGGGTGRDCDVDEFDLADDGYRQLIVWDPAEGAILGGYRFMFGDEVQMDEATGRPRLATAELFEFSPRFLTDYLPVTIELGRSFVSLPYQSTRMGAKSLFALDNLWDGLGALTVLNPAMKYFYGKVTMYEDYDPHARNLILYFLDKHFPDPDHLVRPTDPLPIVVDEAEIRELFPTDDRLENYRALNKAVREIGLNIPPLVNAYMALSPEMRVFGTAINEDFGHVEETGILIAIDEIIPDKRVRHIETFDPDKAQSDLLWTNISRRVRLVKS</sequence>
<keyword evidence="2" id="KW-0444">Lipid biosynthesis</keyword>
<organism evidence="6 7">
    <name type="scientific">Porphyromonas somerae</name>
    <dbReference type="NCBI Taxonomy" id="322095"/>
    <lineage>
        <taxon>Bacteria</taxon>
        <taxon>Pseudomonadati</taxon>
        <taxon>Bacteroidota</taxon>
        <taxon>Bacteroidia</taxon>
        <taxon>Bacteroidales</taxon>
        <taxon>Porphyromonadaceae</taxon>
        <taxon>Porphyromonas</taxon>
    </lineage>
</organism>
<evidence type="ECO:0000313" key="6">
    <source>
        <dbReference type="EMBL" id="KXB77608.1"/>
    </source>
</evidence>
<dbReference type="AlphaFoldDB" id="A0A134BCD3"/>
<dbReference type="Pfam" id="PF13444">
    <property type="entry name" value="Acetyltransf_5"/>
    <property type="match status" value="1"/>
</dbReference>
<dbReference type="PANTHER" id="PTHR37323">
    <property type="entry name" value="GCN5-RELATED N-ACETYLTRANSFERASE"/>
    <property type="match status" value="1"/>
</dbReference>
<dbReference type="InterPro" id="IPR016181">
    <property type="entry name" value="Acyl_CoA_acyltransferase"/>
</dbReference>
<keyword evidence="3" id="KW-0808">Transferase</keyword>
<dbReference type="RefSeq" id="WP_060934990.1">
    <property type="nucleotide sequence ID" value="NZ_KQ960424.1"/>
</dbReference>
<keyword evidence="7" id="KW-1185">Reference proteome</keyword>
<accession>A0A134BCD3</accession>
<evidence type="ECO:0000256" key="2">
    <source>
        <dbReference type="ARBA" id="ARBA00022516"/>
    </source>
</evidence>
<keyword evidence="5" id="KW-0012">Acyltransferase</keyword>
<dbReference type="SUPFAM" id="SSF55729">
    <property type="entry name" value="Acyl-CoA N-acyltransferases (Nat)"/>
    <property type="match status" value="1"/>
</dbReference>
<evidence type="ECO:0000256" key="1">
    <source>
        <dbReference type="ARBA" id="ARBA00005189"/>
    </source>
</evidence>